<sequence length="430" mass="46675">MKKPERVLLAGGRVVDPGNRRVRIWDVLIQDGRIAKVGKQLRATGAQRIDCRGKHIAPGFIDMHCHLREPGQEDAETIATGTKAALAGGFTKVCPMPNTDPPIDSEALVRFELARAKEAGFARVYPIGSCTKARAGKELAEIGSMKQAGAVAVSDDGSWVDDPQVMRRVLEYCKAFDLPVISHCELTGFPYGVANEGLVSTRLGLAAGPDVSESAAAARDILLAEFTHARLHIAHVSCAATVSLIRWAKARGVQVTAETCPHYFTLTDAALETFDTNFKVNPPLRTDKDRQAVIDGLADGTIDAIATDHAPHTKSAKEVEFDIAPAGFIGFETAFSLGYEQLVLAKKLSLADYVSRMTTAPARILGLPMPCLQPGADADLVILDLKARWTWTRDQVFSRSQNSPFFGRQLHGRVIGGFLGHKQFWFLHPA</sequence>
<dbReference type="InterPro" id="IPR032466">
    <property type="entry name" value="Metal_Hydrolase"/>
</dbReference>
<feature type="binding site" evidence="6">
    <location>
        <position position="235"/>
    </location>
    <ligand>
        <name>Zn(2+)</name>
        <dbReference type="ChEBI" id="CHEBI:29105"/>
        <label>2</label>
    </ligand>
</feature>
<accession>A0A235BTE2</accession>
<dbReference type="Proteomes" id="UP000215559">
    <property type="component" value="Unassembled WGS sequence"/>
</dbReference>
<keyword evidence="4 6" id="KW-0378">Hydrolase</keyword>
<dbReference type="GO" id="GO:0005737">
    <property type="term" value="C:cytoplasm"/>
    <property type="evidence" value="ECO:0007669"/>
    <property type="project" value="TreeGrafter"/>
</dbReference>
<feature type="binding site" evidence="6">
    <location>
        <position position="281"/>
    </location>
    <ligand>
        <name>substrate</name>
    </ligand>
</feature>
<proteinExistence type="inferred from homology"/>
<dbReference type="CDD" id="cd01317">
    <property type="entry name" value="DHOase_IIa"/>
    <property type="match status" value="1"/>
</dbReference>
<dbReference type="SUPFAM" id="SSF51338">
    <property type="entry name" value="Composite domain of metallo-dependent hydrolases"/>
    <property type="match status" value="1"/>
</dbReference>
<feature type="binding site" evidence="6">
    <location>
        <position position="156"/>
    </location>
    <ligand>
        <name>Zn(2+)</name>
        <dbReference type="ChEBI" id="CHEBI:29105"/>
        <label>1</label>
    </ligand>
</feature>
<dbReference type="InterPro" id="IPR006680">
    <property type="entry name" value="Amidohydro-rel"/>
</dbReference>
<feature type="binding site" evidence="6">
    <location>
        <position position="66"/>
    </location>
    <ligand>
        <name>Zn(2+)</name>
        <dbReference type="ChEBI" id="CHEBI:29105"/>
        <label>1</label>
    </ligand>
</feature>
<comment type="similarity">
    <text evidence="2 6">Belongs to the metallo-dependent hydrolases superfamily. DHOase family. Class I DHOase subfamily.</text>
</comment>
<dbReference type="InterPro" id="IPR011059">
    <property type="entry name" value="Metal-dep_hydrolase_composite"/>
</dbReference>
<evidence type="ECO:0000256" key="1">
    <source>
        <dbReference type="ARBA" id="ARBA00002368"/>
    </source>
</evidence>
<name>A0A235BTE2_UNCW3</name>
<comment type="catalytic activity">
    <reaction evidence="6">
        <text>(S)-dihydroorotate + H2O = N-carbamoyl-L-aspartate + H(+)</text>
        <dbReference type="Rhea" id="RHEA:24296"/>
        <dbReference type="ChEBI" id="CHEBI:15377"/>
        <dbReference type="ChEBI" id="CHEBI:15378"/>
        <dbReference type="ChEBI" id="CHEBI:30864"/>
        <dbReference type="ChEBI" id="CHEBI:32814"/>
        <dbReference type="EC" id="3.5.2.3"/>
    </reaction>
</comment>
<feature type="binding site" evidence="6">
    <location>
        <begin position="66"/>
        <end position="68"/>
    </location>
    <ligand>
        <name>substrate</name>
    </ligand>
</feature>
<dbReference type="NCBIfam" id="TIGR00857">
    <property type="entry name" value="pyrC_multi"/>
    <property type="match status" value="1"/>
</dbReference>
<dbReference type="Gene3D" id="3.20.20.140">
    <property type="entry name" value="Metal-dependent hydrolases"/>
    <property type="match status" value="1"/>
</dbReference>
<comment type="function">
    <text evidence="1 6">Catalyzes the reversible cyclization of carbamoyl aspartate to dihydroorotate.</text>
</comment>
<gene>
    <name evidence="6" type="primary">pyrC</name>
    <name evidence="8" type="ORF">CH330_05540</name>
</gene>
<dbReference type="InterPro" id="IPR004722">
    <property type="entry name" value="DHOase"/>
</dbReference>
<dbReference type="Gene3D" id="2.30.40.10">
    <property type="entry name" value="Urease, subunit C, domain 1"/>
    <property type="match status" value="1"/>
</dbReference>
<dbReference type="GO" id="GO:0004151">
    <property type="term" value="F:dihydroorotase activity"/>
    <property type="evidence" value="ECO:0007669"/>
    <property type="project" value="UniProtKB-UniRule"/>
</dbReference>
<dbReference type="GO" id="GO:0044205">
    <property type="term" value="P:'de novo' UMP biosynthetic process"/>
    <property type="evidence" value="ECO:0007669"/>
    <property type="project" value="UniProtKB-UniRule"/>
</dbReference>
<dbReference type="InterPro" id="IPR050138">
    <property type="entry name" value="DHOase/Allantoinase_Hydrolase"/>
</dbReference>
<keyword evidence="6" id="KW-0862">Zinc</keyword>
<dbReference type="GO" id="GO:0006145">
    <property type="term" value="P:purine nucleobase catabolic process"/>
    <property type="evidence" value="ECO:0007669"/>
    <property type="project" value="TreeGrafter"/>
</dbReference>
<evidence type="ECO:0000259" key="7">
    <source>
        <dbReference type="Pfam" id="PF01979"/>
    </source>
</evidence>
<dbReference type="PROSITE" id="PS00483">
    <property type="entry name" value="DIHYDROOROTASE_2"/>
    <property type="match status" value="1"/>
</dbReference>
<feature type="binding site" evidence="6">
    <location>
        <position position="64"/>
    </location>
    <ligand>
        <name>Zn(2+)</name>
        <dbReference type="ChEBI" id="CHEBI:29105"/>
        <label>1</label>
    </ligand>
</feature>
<evidence type="ECO:0000256" key="5">
    <source>
        <dbReference type="ARBA" id="ARBA00022975"/>
    </source>
</evidence>
<evidence type="ECO:0000256" key="3">
    <source>
        <dbReference type="ARBA" id="ARBA00022723"/>
    </source>
</evidence>
<dbReference type="UniPathway" id="UPA00070">
    <property type="reaction ID" value="UER00117"/>
</dbReference>
<dbReference type="HAMAP" id="MF_00220_B">
    <property type="entry name" value="PyrC_classI_B"/>
    <property type="match status" value="1"/>
</dbReference>
<dbReference type="Pfam" id="PF01979">
    <property type="entry name" value="Amidohydro_1"/>
    <property type="match status" value="1"/>
</dbReference>
<keyword evidence="3 6" id="KW-0479">Metal-binding</keyword>
<organism evidence="8 9">
    <name type="scientific">candidate division WOR-3 bacterium JGI_Cruoil_03_51_56</name>
    <dbReference type="NCBI Taxonomy" id="1973747"/>
    <lineage>
        <taxon>Bacteria</taxon>
        <taxon>Bacteria division WOR-3</taxon>
    </lineage>
</organism>
<feature type="binding site" evidence="6">
    <location>
        <position position="312"/>
    </location>
    <ligand>
        <name>substrate</name>
    </ligand>
</feature>
<dbReference type="InterPro" id="IPR002195">
    <property type="entry name" value="Dihydroorotase_CS"/>
</dbReference>
<dbReference type="PANTHER" id="PTHR43668">
    <property type="entry name" value="ALLANTOINASE"/>
    <property type="match status" value="1"/>
</dbReference>
<reference evidence="8 9" key="1">
    <citation type="submission" date="2017-07" db="EMBL/GenBank/DDBJ databases">
        <title>Recovery of genomes from metagenomes via a dereplication, aggregation, and scoring strategy.</title>
        <authorList>
            <person name="Sieber C.M."/>
            <person name="Probst A.J."/>
            <person name="Sharrar A."/>
            <person name="Thomas B.C."/>
            <person name="Hess M."/>
            <person name="Tringe S.G."/>
            <person name="Banfield J.F."/>
        </authorList>
    </citation>
    <scope>NUCLEOTIDE SEQUENCE [LARGE SCALE GENOMIC DNA]</scope>
    <source>
        <strain evidence="8">JGI_Cruoil_03_51_56</strain>
    </source>
</reference>
<feature type="binding site" evidence="6">
    <location>
        <position position="183"/>
    </location>
    <ligand>
        <name>Zn(2+)</name>
        <dbReference type="ChEBI" id="CHEBI:29105"/>
        <label>2</label>
    </ligand>
</feature>
<feature type="active site" evidence="6">
    <location>
        <position position="308"/>
    </location>
</feature>
<feature type="domain" description="Amidohydrolase-related" evidence="7">
    <location>
        <begin position="56"/>
        <end position="418"/>
    </location>
</feature>
<evidence type="ECO:0000256" key="4">
    <source>
        <dbReference type="ARBA" id="ARBA00022801"/>
    </source>
</evidence>
<keyword evidence="5 6" id="KW-0665">Pyrimidine biosynthesis</keyword>
<dbReference type="SUPFAM" id="SSF51556">
    <property type="entry name" value="Metallo-dependent hydrolases"/>
    <property type="match status" value="1"/>
</dbReference>
<dbReference type="GO" id="GO:0004038">
    <property type="term" value="F:allantoinase activity"/>
    <property type="evidence" value="ECO:0007669"/>
    <property type="project" value="TreeGrafter"/>
</dbReference>
<evidence type="ECO:0000313" key="9">
    <source>
        <dbReference type="Proteomes" id="UP000215559"/>
    </source>
</evidence>
<dbReference type="PANTHER" id="PTHR43668:SF2">
    <property type="entry name" value="ALLANTOINASE"/>
    <property type="match status" value="1"/>
</dbReference>
<evidence type="ECO:0000256" key="6">
    <source>
        <dbReference type="HAMAP-Rule" id="MF_00220"/>
    </source>
</evidence>
<comment type="caution">
    <text evidence="8">The sequence shown here is derived from an EMBL/GenBank/DDBJ whole genome shotgun (WGS) entry which is preliminary data.</text>
</comment>
<feature type="binding site" evidence="6">
    <location>
        <position position="156"/>
    </location>
    <ligand>
        <name>Zn(2+)</name>
        <dbReference type="ChEBI" id="CHEBI:29105"/>
        <label>2</label>
    </ligand>
</feature>
<dbReference type="EMBL" id="NOZP01000096">
    <property type="protein sequence ID" value="OYD15504.1"/>
    <property type="molecule type" value="Genomic_DNA"/>
</dbReference>
<dbReference type="AlphaFoldDB" id="A0A235BTE2"/>
<comment type="pathway">
    <text evidence="6">Pyrimidine metabolism; UMP biosynthesis via de novo pathway; (S)-dihydroorotate from bicarbonate: step 3/3.</text>
</comment>
<evidence type="ECO:0000313" key="8">
    <source>
        <dbReference type="EMBL" id="OYD15504.1"/>
    </source>
</evidence>
<feature type="binding site" evidence="6">
    <location>
        <position position="98"/>
    </location>
    <ligand>
        <name>substrate</name>
    </ligand>
</feature>
<evidence type="ECO:0000256" key="2">
    <source>
        <dbReference type="ARBA" id="ARBA00010286"/>
    </source>
</evidence>
<comment type="caution">
    <text evidence="6">Lacks conserved residue(s) required for the propagation of feature annotation.</text>
</comment>
<feature type="binding site" evidence="6">
    <location>
        <position position="308"/>
    </location>
    <ligand>
        <name>Zn(2+)</name>
        <dbReference type="ChEBI" id="CHEBI:29105"/>
        <label>1</label>
    </ligand>
</feature>
<comment type="cofactor">
    <cofactor evidence="6">
        <name>Zn(2+)</name>
        <dbReference type="ChEBI" id="CHEBI:29105"/>
    </cofactor>
    <text evidence="6">Binds 2 Zn(2+) ions per subunit.</text>
</comment>
<dbReference type="EC" id="3.5.2.3" evidence="6"/>
<dbReference type="GO" id="GO:0008270">
    <property type="term" value="F:zinc ion binding"/>
    <property type="evidence" value="ECO:0007669"/>
    <property type="project" value="UniProtKB-UniRule"/>
</dbReference>
<protein>
    <recommendedName>
        <fullName evidence="6">Dihydroorotase</fullName>
        <shortName evidence="6">DHOase</shortName>
        <ecNumber evidence="6">3.5.2.3</ecNumber>
    </recommendedName>
</protein>